<organism evidence="1 2">
    <name type="scientific">Pseudomonas syringae pv. aceris</name>
    <dbReference type="NCBI Taxonomy" id="199198"/>
    <lineage>
        <taxon>Bacteria</taxon>
        <taxon>Pseudomonadati</taxon>
        <taxon>Pseudomonadota</taxon>
        <taxon>Gammaproteobacteria</taxon>
        <taxon>Pseudomonadales</taxon>
        <taxon>Pseudomonadaceae</taxon>
        <taxon>Pseudomonas</taxon>
        <taxon>Pseudomonas syringae</taxon>
    </lineage>
</organism>
<name>A0A0L8IUG4_PSESX</name>
<dbReference type="EMBL" id="LJPM01000282">
    <property type="protein sequence ID" value="KPW19464.1"/>
    <property type="molecule type" value="Genomic_DNA"/>
</dbReference>
<dbReference type="Proteomes" id="UP000050297">
    <property type="component" value="Unassembled WGS sequence"/>
</dbReference>
<proteinExistence type="predicted"/>
<protein>
    <submittedName>
        <fullName evidence="1">Uncharacterized protein</fullName>
    </submittedName>
</protein>
<comment type="caution">
    <text evidence="1">The sequence shown here is derived from an EMBL/GenBank/DDBJ whole genome shotgun (WGS) entry which is preliminary data.</text>
</comment>
<reference evidence="1 2" key="1">
    <citation type="submission" date="2015-09" db="EMBL/GenBank/DDBJ databases">
        <title>Genome announcement of multiple Pseudomonas syringae strains.</title>
        <authorList>
            <person name="Thakur S."/>
            <person name="Wang P.W."/>
            <person name="Gong Y."/>
            <person name="Weir B.S."/>
            <person name="Guttman D.S."/>
        </authorList>
    </citation>
    <scope>NUCLEOTIDE SEQUENCE [LARGE SCALE GENOMIC DNA]</scope>
    <source>
        <strain evidence="1 2">ICMP2802</strain>
    </source>
</reference>
<accession>A0A0L8IUG4</accession>
<evidence type="ECO:0000313" key="2">
    <source>
        <dbReference type="Proteomes" id="UP000050297"/>
    </source>
</evidence>
<sequence>MQLLLTILPRNVIAPSFAHDKPGAASSNVDRIATHKRLSRDRNFTITFPFDF</sequence>
<gene>
    <name evidence="1" type="ORF">ALO91_102450</name>
</gene>
<evidence type="ECO:0000313" key="1">
    <source>
        <dbReference type="EMBL" id="KPW19464.1"/>
    </source>
</evidence>
<dbReference type="AlphaFoldDB" id="A0A0L8IUG4"/>